<dbReference type="PANTHER" id="PTHR11802:SF113">
    <property type="entry name" value="SERINE CARBOXYPEPTIDASE CTSA-4.1"/>
    <property type="match status" value="1"/>
</dbReference>
<keyword evidence="3 7" id="KW-0121">Carboxypeptidase</keyword>
<dbReference type="SUPFAM" id="SSF53474">
    <property type="entry name" value="alpha/beta-Hydrolases"/>
    <property type="match status" value="1"/>
</dbReference>
<evidence type="ECO:0000256" key="5">
    <source>
        <dbReference type="ARBA" id="ARBA00022801"/>
    </source>
</evidence>
<comment type="caution">
    <text evidence="7">The sequence shown here is derived from an EMBL/GenBank/DDBJ whole genome shotgun (WGS) entry which is preliminary data.</text>
</comment>
<accession>A0A9P3GG41</accession>
<gene>
    <name evidence="7" type="ORF">PsYK624_115570</name>
</gene>
<evidence type="ECO:0000256" key="3">
    <source>
        <dbReference type="ARBA" id="ARBA00022645"/>
    </source>
</evidence>
<dbReference type="PRINTS" id="PR00724">
    <property type="entry name" value="CRBOXYPTASEC"/>
</dbReference>
<organism evidence="7 8">
    <name type="scientific">Phanerochaete sordida</name>
    <dbReference type="NCBI Taxonomy" id="48140"/>
    <lineage>
        <taxon>Eukaryota</taxon>
        <taxon>Fungi</taxon>
        <taxon>Dikarya</taxon>
        <taxon>Basidiomycota</taxon>
        <taxon>Agaricomycotina</taxon>
        <taxon>Agaricomycetes</taxon>
        <taxon>Polyporales</taxon>
        <taxon>Phanerochaetaceae</taxon>
        <taxon>Phanerochaete</taxon>
    </lineage>
</organism>
<dbReference type="InterPro" id="IPR029058">
    <property type="entry name" value="AB_hydrolase_fold"/>
</dbReference>
<dbReference type="OrthoDB" id="443318at2759"/>
<evidence type="ECO:0000313" key="8">
    <source>
        <dbReference type="Proteomes" id="UP000703269"/>
    </source>
</evidence>
<dbReference type="AlphaFoldDB" id="A0A9P3GG41"/>
<dbReference type="GO" id="GO:0006508">
    <property type="term" value="P:proteolysis"/>
    <property type="evidence" value="ECO:0007669"/>
    <property type="project" value="UniProtKB-KW"/>
</dbReference>
<dbReference type="InterPro" id="IPR001563">
    <property type="entry name" value="Peptidase_S10"/>
</dbReference>
<protein>
    <recommendedName>
        <fullName evidence="2">carboxypeptidase C</fullName>
        <ecNumber evidence="2">3.4.16.5</ecNumber>
    </recommendedName>
</protein>
<name>A0A9P3GG41_9APHY</name>
<keyword evidence="8" id="KW-1185">Reference proteome</keyword>
<dbReference type="EC" id="3.4.16.5" evidence="2"/>
<evidence type="ECO:0000256" key="6">
    <source>
        <dbReference type="ARBA" id="ARBA00023180"/>
    </source>
</evidence>
<comment type="similarity">
    <text evidence="1">Belongs to the peptidase S10 family.</text>
</comment>
<evidence type="ECO:0000256" key="4">
    <source>
        <dbReference type="ARBA" id="ARBA00022670"/>
    </source>
</evidence>
<keyword evidence="6" id="KW-0325">Glycoprotein</keyword>
<dbReference type="GO" id="GO:0004185">
    <property type="term" value="F:serine-type carboxypeptidase activity"/>
    <property type="evidence" value="ECO:0007669"/>
    <property type="project" value="UniProtKB-EC"/>
</dbReference>
<dbReference type="Pfam" id="PF00450">
    <property type="entry name" value="Peptidase_S10"/>
    <property type="match status" value="1"/>
</dbReference>
<reference evidence="7 8" key="1">
    <citation type="submission" date="2021-08" db="EMBL/GenBank/DDBJ databases">
        <title>Draft Genome Sequence of Phanerochaete sordida strain YK-624.</title>
        <authorList>
            <person name="Mori T."/>
            <person name="Dohra H."/>
            <person name="Suzuki T."/>
            <person name="Kawagishi H."/>
            <person name="Hirai H."/>
        </authorList>
    </citation>
    <scope>NUCLEOTIDE SEQUENCE [LARGE SCALE GENOMIC DNA]</scope>
    <source>
        <strain evidence="7 8">YK-624</strain>
    </source>
</reference>
<dbReference type="PANTHER" id="PTHR11802">
    <property type="entry name" value="SERINE PROTEASE FAMILY S10 SERINE CARBOXYPEPTIDASE"/>
    <property type="match status" value="1"/>
</dbReference>
<sequence length="506" mass="54979">MSKAKQEYILPLAAAAPDHGGLGRLRASALSATLALLALVLLAPHARLLLAPTSALSHAPAALEPFYHSVRTHSDLCVGGVSHSGYIGIAGDREDALKRAFFWLFEAQRDAENAPVILTIGGGPGTSGMTNPLIGQSHCKVSPNLTTYPNPDAWSEHYNLLALDHPIGVGYSYGQMVNDSRDAAYDVYDFLVKFFHLYPNLAKNQFVVASGSYGGMYVPHIATVIHEQNAALAAGHGHPGARHINLSSMLVSNPISDFLSHHRWVLQQRCYFTDIYNASTCNAAFAALPACLEAAQLAYIDSTLTRRVAARDACAAVTPDIEGRDLQNVERKCDGTVEDCYPATVYVGAFMNLASTKEALGVPQHLNWAFVRMAVWEEFFAMADRTQPAYLLYEPLLEAGYRLLHYVGKLDANCGWPGVLSTLRLLPSSYQSAFNDAPDLTWPGHAATVRAVARASDEHGAKGAGAFAFVLMDHAGHFVTHDQPTLVKEIVRRWIANVGWNETLNE</sequence>
<proteinExistence type="inferred from homology"/>
<keyword evidence="4" id="KW-0645">Protease</keyword>
<dbReference type="EMBL" id="BPQB01000048">
    <property type="protein sequence ID" value="GJE95373.1"/>
    <property type="molecule type" value="Genomic_DNA"/>
</dbReference>
<keyword evidence="5" id="KW-0378">Hydrolase</keyword>
<evidence type="ECO:0000256" key="2">
    <source>
        <dbReference type="ARBA" id="ARBA00012446"/>
    </source>
</evidence>
<dbReference type="Gene3D" id="1.10.287.410">
    <property type="match status" value="1"/>
</dbReference>
<evidence type="ECO:0000256" key="1">
    <source>
        <dbReference type="ARBA" id="ARBA00009431"/>
    </source>
</evidence>
<dbReference type="Gene3D" id="3.40.50.1820">
    <property type="entry name" value="alpha/beta hydrolase"/>
    <property type="match status" value="1"/>
</dbReference>
<dbReference type="Proteomes" id="UP000703269">
    <property type="component" value="Unassembled WGS sequence"/>
</dbReference>
<evidence type="ECO:0000313" key="7">
    <source>
        <dbReference type="EMBL" id="GJE95373.1"/>
    </source>
</evidence>